<organism evidence="1">
    <name type="scientific">viral metagenome</name>
    <dbReference type="NCBI Taxonomy" id="1070528"/>
    <lineage>
        <taxon>unclassified sequences</taxon>
        <taxon>metagenomes</taxon>
        <taxon>organismal metagenomes</taxon>
    </lineage>
</organism>
<name>A0A6M3KZH6_9ZZZZ</name>
<protein>
    <submittedName>
        <fullName evidence="1">Uncharacterized protein</fullName>
    </submittedName>
</protein>
<sequence length="65" mass="7462">MKTYKVTLNYHGELHVFHTKTSRPDIAAKNAIYKLAQKLGRDLCYVNLHFNNGDKILVTEVKDDA</sequence>
<proteinExistence type="predicted"/>
<evidence type="ECO:0000313" key="1">
    <source>
        <dbReference type="EMBL" id="QJA87663.1"/>
    </source>
</evidence>
<reference evidence="1" key="1">
    <citation type="submission" date="2020-03" db="EMBL/GenBank/DDBJ databases">
        <title>The deep terrestrial virosphere.</title>
        <authorList>
            <person name="Holmfeldt K."/>
            <person name="Nilsson E."/>
            <person name="Simone D."/>
            <person name="Lopez-Fernandez M."/>
            <person name="Wu X."/>
            <person name="de Brujin I."/>
            <person name="Lundin D."/>
            <person name="Andersson A."/>
            <person name="Bertilsson S."/>
            <person name="Dopson M."/>
        </authorList>
    </citation>
    <scope>NUCLEOTIDE SEQUENCE</scope>
    <source>
        <strain evidence="1">MM415B02924</strain>
    </source>
</reference>
<accession>A0A6M3KZH6</accession>
<dbReference type="AlphaFoldDB" id="A0A6M3KZH6"/>
<dbReference type="EMBL" id="MT142724">
    <property type="protein sequence ID" value="QJA87663.1"/>
    <property type="molecule type" value="Genomic_DNA"/>
</dbReference>
<gene>
    <name evidence="1" type="ORF">MM415B02924_0015</name>
</gene>